<organism evidence="1 2">
    <name type="scientific">Ensete ventricosum</name>
    <name type="common">Abyssinian banana</name>
    <name type="synonym">Musa ensete</name>
    <dbReference type="NCBI Taxonomy" id="4639"/>
    <lineage>
        <taxon>Eukaryota</taxon>
        <taxon>Viridiplantae</taxon>
        <taxon>Streptophyta</taxon>
        <taxon>Embryophyta</taxon>
        <taxon>Tracheophyta</taxon>
        <taxon>Spermatophyta</taxon>
        <taxon>Magnoliopsida</taxon>
        <taxon>Liliopsida</taxon>
        <taxon>Zingiberales</taxon>
        <taxon>Musaceae</taxon>
        <taxon>Ensete</taxon>
    </lineage>
</organism>
<feature type="non-terminal residue" evidence="1">
    <location>
        <position position="1"/>
    </location>
</feature>
<sequence>LWRSILLEDGGVWPSDPRSEILEYRNHSDVNLDGLDNEAVREDDRDALLEGGLSRPSSARLHNSSVRANLIRLVED</sequence>
<gene>
    <name evidence="1" type="ORF">B296_00044849</name>
</gene>
<accession>A0A426Z9F0</accession>
<proteinExistence type="predicted"/>
<comment type="caution">
    <text evidence="1">The sequence shown here is derived from an EMBL/GenBank/DDBJ whole genome shotgun (WGS) entry which is preliminary data.</text>
</comment>
<evidence type="ECO:0000313" key="2">
    <source>
        <dbReference type="Proteomes" id="UP000287651"/>
    </source>
</evidence>
<protein>
    <submittedName>
        <fullName evidence="1">Uncharacterized protein</fullName>
    </submittedName>
</protein>
<dbReference type="Proteomes" id="UP000287651">
    <property type="component" value="Unassembled WGS sequence"/>
</dbReference>
<name>A0A426Z9F0_ENSVE</name>
<dbReference type="EMBL" id="AMZH03007725">
    <property type="protein sequence ID" value="RRT60579.1"/>
    <property type="molecule type" value="Genomic_DNA"/>
</dbReference>
<evidence type="ECO:0000313" key="1">
    <source>
        <dbReference type="EMBL" id="RRT60579.1"/>
    </source>
</evidence>
<reference evidence="1 2" key="1">
    <citation type="journal article" date="2014" name="Agronomy (Basel)">
        <title>A Draft Genome Sequence for Ensete ventricosum, the Drought-Tolerant Tree Against Hunger.</title>
        <authorList>
            <person name="Harrison J."/>
            <person name="Moore K.A."/>
            <person name="Paszkiewicz K."/>
            <person name="Jones T."/>
            <person name="Grant M."/>
            <person name="Ambacheew D."/>
            <person name="Muzemil S."/>
            <person name="Studholme D.J."/>
        </authorList>
    </citation>
    <scope>NUCLEOTIDE SEQUENCE [LARGE SCALE GENOMIC DNA]</scope>
</reference>
<dbReference type="AlphaFoldDB" id="A0A426Z9F0"/>